<keyword evidence="2" id="KW-1185">Reference proteome</keyword>
<reference evidence="1" key="1">
    <citation type="submission" date="2022-12" db="EMBL/GenBank/DDBJ databases">
        <authorList>
            <person name="Petersen C."/>
        </authorList>
    </citation>
    <scope>NUCLEOTIDE SEQUENCE</scope>
    <source>
        <strain evidence="1">IBT 21472</strain>
    </source>
</reference>
<protein>
    <submittedName>
        <fullName evidence="1">Uncharacterized protein</fullName>
    </submittedName>
</protein>
<gene>
    <name evidence="1" type="ORF">N7476_002841</name>
</gene>
<organism evidence="1 2">
    <name type="scientific">Penicillium atrosanguineum</name>
    <dbReference type="NCBI Taxonomy" id="1132637"/>
    <lineage>
        <taxon>Eukaryota</taxon>
        <taxon>Fungi</taxon>
        <taxon>Dikarya</taxon>
        <taxon>Ascomycota</taxon>
        <taxon>Pezizomycotina</taxon>
        <taxon>Eurotiomycetes</taxon>
        <taxon>Eurotiomycetidae</taxon>
        <taxon>Eurotiales</taxon>
        <taxon>Aspergillaceae</taxon>
        <taxon>Penicillium</taxon>
    </lineage>
</organism>
<dbReference type="Proteomes" id="UP001147746">
    <property type="component" value="Unassembled WGS sequence"/>
</dbReference>
<dbReference type="AlphaFoldDB" id="A0A9W9U7W6"/>
<proteinExistence type="predicted"/>
<name>A0A9W9U7W6_9EURO</name>
<accession>A0A9W9U7W6</accession>
<evidence type="ECO:0000313" key="1">
    <source>
        <dbReference type="EMBL" id="KAJ5324241.1"/>
    </source>
</evidence>
<sequence length="215" mass="24659">MCHSVTWYHTLCGHVDNAMSTLIYCDDAIYTGTDCLPYAHNIDIPVIGLCEECIIEKNRERTARPGLELQSKEEHAPLVEIQANEATTTDTNIQSQETSIRYDTWNNEYEPNTDEPYGLRITYTNEMVWQWLNNPVSPVPLSPGSMSSYDDSPQPMLRNRHSYIPVPMRMIRPKTQPSTQRSGIPIPIRMLQKTTWESTRPLGAIGMRLFDRITL</sequence>
<comment type="caution">
    <text evidence="1">The sequence shown here is derived from an EMBL/GenBank/DDBJ whole genome shotgun (WGS) entry which is preliminary data.</text>
</comment>
<reference evidence="1" key="2">
    <citation type="journal article" date="2023" name="IMA Fungus">
        <title>Comparative genomic study of the Penicillium genus elucidates a diverse pangenome and 15 lateral gene transfer events.</title>
        <authorList>
            <person name="Petersen C."/>
            <person name="Sorensen T."/>
            <person name="Nielsen M.R."/>
            <person name="Sondergaard T.E."/>
            <person name="Sorensen J.L."/>
            <person name="Fitzpatrick D.A."/>
            <person name="Frisvad J.C."/>
            <person name="Nielsen K.L."/>
        </authorList>
    </citation>
    <scope>NUCLEOTIDE SEQUENCE</scope>
    <source>
        <strain evidence="1">IBT 21472</strain>
    </source>
</reference>
<evidence type="ECO:0000313" key="2">
    <source>
        <dbReference type="Proteomes" id="UP001147746"/>
    </source>
</evidence>
<dbReference type="EMBL" id="JAPZBO010000002">
    <property type="protein sequence ID" value="KAJ5324241.1"/>
    <property type="molecule type" value="Genomic_DNA"/>
</dbReference>